<comment type="caution">
    <text evidence="1">The sequence shown here is derived from an EMBL/GenBank/DDBJ whole genome shotgun (WGS) entry which is preliminary data.</text>
</comment>
<sequence>MSAAPPTPIVVDLDGTLARTDTLWETLFVLARERPLRLLAALPELRRGRAALKARLLAEASPDVSTLPLNSELIDWLRDAPKTR</sequence>
<dbReference type="RefSeq" id="WP_150094730.1">
    <property type="nucleotide sequence ID" value="NZ_JBFUOH010000097.1"/>
</dbReference>
<dbReference type="EMBL" id="VWXX01000044">
    <property type="protein sequence ID" value="KAA6182565.1"/>
    <property type="molecule type" value="Genomic_DNA"/>
</dbReference>
<reference evidence="1 2" key="1">
    <citation type="submission" date="2019-09" db="EMBL/GenBank/DDBJ databases">
        <title>Whole-genome sequence of the purple sulfur bacterium Thiohalocapsa marina DSM 19078.</title>
        <authorList>
            <person name="Kyndt J.A."/>
            <person name="Meyer T.E."/>
        </authorList>
    </citation>
    <scope>NUCLEOTIDE SEQUENCE [LARGE SCALE GENOMIC DNA]</scope>
    <source>
        <strain evidence="1 2">DSM 19078</strain>
    </source>
</reference>
<name>A0A5M8FJB3_9GAMM</name>
<organism evidence="1 2">
    <name type="scientific">Thiohalocapsa marina</name>
    <dbReference type="NCBI Taxonomy" id="424902"/>
    <lineage>
        <taxon>Bacteria</taxon>
        <taxon>Pseudomonadati</taxon>
        <taxon>Pseudomonadota</taxon>
        <taxon>Gammaproteobacteria</taxon>
        <taxon>Chromatiales</taxon>
        <taxon>Chromatiaceae</taxon>
        <taxon>Thiohalocapsa</taxon>
    </lineage>
</organism>
<dbReference type="Proteomes" id="UP000322981">
    <property type="component" value="Unassembled WGS sequence"/>
</dbReference>
<dbReference type="AlphaFoldDB" id="A0A5M8FJB3"/>
<evidence type="ECO:0000313" key="2">
    <source>
        <dbReference type="Proteomes" id="UP000322981"/>
    </source>
</evidence>
<gene>
    <name evidence="1" type="ORF">F2Q65_17675</name>
</gene>
<proteinExistence type="predicted"/>
<evidence type="ECO:0000313" key="1">
    <source>
        <dbReference type="EMBL" id="KAA6182565.1"/>
    </source>
</evidence>
<keyword evidence="2" id="KW-1185">Reference proteome</keyword>
<evidence type="ECO:0008006" key="3">
    <source>
        <dbReference type="Google" id="ProtNLM"/>
    </source>
</evidence>
<protein>
    <recommendedName>
        <fullName evidence="3">HAD family hydrolase</fullName>
    </recommendedName>
</protein>
<accession>A0A5M8FJB3</accession>